<feature type="transmembrane region" description="Helical" evidence="7">
    <location>
        <begin position="238"/>
        <end position="255"/>
    </location>
</feature>
<dbReference type="EMBL" id="FOOG01000028">
    <property type="protein sequence ID" value="SFG21880.1"/>
    <property type="molecule type" value="Genomic_DNA"/>
</dbReference>
<keyword evidence="10" id="KW-1185">Reference proteome</keyword>
<feature type="domain" description="Major facilitator superfamily (MFS) profile" evidence="8">
    <location>
        <begin position="22"/>
        <end position="478"/>
    </location>
</feature>
<keyword evidence="3" id="KW-1003">Cell membrane</keyword>
<feature type="transmembrane region" description="Helical" evidence="7">
    <location>
        <begin position="207"/>
        <end position="226"/>
    </location>
</feature>
<keyword evidence="6 7" id="KW-0472">Membrane</keyword>
<gene>
    <name evidence="9" type="ORF">SAMN05216353_12841</name>
</gene>
<dbReference type="PANTHER" id="PTHR42718">
    <property type="entry name" value="MAJOR FACILITATOR SUPERFAMILY MULTIDRUG TRANSPORTER MFSC"/>
    <property type="match status" value="1"/>
</dbReference>
<evidence type="ECO:0000256" key="2">
    <source>
        <dbReference type="ARBA" id="ARBA00022448"/>
    </source>
</evidence>
<reference evidence="10" key="1">
    <citation type="submission" date="2016-10" db="EMBL/GenBank/DDBJ databases">
        <authorList>
            <person name="Varghese N."/>
            <person name="Submissions S."/>
        </authorList>
    </citation>
    <scope>NUCLEOTIDE SEQUENCE [LARGE SCALE GENOMIC DNA]</scope>
    <source>
        <strain evidence="10">FP5</strain>
    </source>
</reference>
<feature type="transmembrane region" description="Helical" evidence="7">
    <location>
        <begin position="365"/>
        <end position="391"/>
    </location>
</feature>
<evidence type="ECO:0000313" key="10">
    <source>
        <dbReference type="Proteomes" id="UP000198897"/>
    </source>
</evidence>
<feature type="transmembrane region" description="Helical" evidence="7">
    <location>
        <begin position="412"/>
        <end position="429"/>
    </location>
</feature>
<dbReference type="SUPFAM" id="SSF103473">
    <property type="entry name" value="MFS general substrate transporter"/>
    <property type="match status" value="1"/>
</dbReference>
<feature type="transmembrane region" description="Helical" evidence="7">
    <location>
        <begin position="340"/>
        <end position="359"/>
    </location>
</feature>
<organism evidence="9 10">
    <name type="scientific">Halobacillus alkaliphilus</name>
    <dbReference type="NCBI Taxonomy" id="396056"/>
    <lineage>
        <taxon>Bacteria</taxon>
        <taxon>Bacillati</taxon>
        <taxon>Bacillota</taxon>
        <taxon>Bacilli</taxon>
        <taxon>Bacillales</taxon>
        <taxon>Bacillaceae</taxon>
        <taxon>Halobacillus</taxon>
    </lineage>
</organism>
<dbReference type="InterPro" id="IPR020846">
    <property type="entry name" value="MFS_dom"/>
</dbReference>
<dbReference type="GO" id="GO:0022857">
    <property type="term" value="F:transmembrane transporter activity"/>
    <property type="evidence" value="ECO:0007669"/>
    <property type="project" value="InterPro"/>
</dbReference>
<evidence type="ECO:0000256" key="7">
    <source>
        <dbReference type="SAM" id="Phobius"/>
    </source>
</evidence>
<dbReference type="InterPro" id="IPR011701">
    <property type="entry name" value="MFS"/>
</dbReference>
<dbReference type="NCBIfam" id="TIGR00711">
    <property type="entry name" value="efflux_EmrB"/>
    <property type="match status" value="1"/>
</dbReference>
<dbReference type="Gene3D" id="1.20.1250.20">
    <property type="entry name" value="MFS general substrate transporter like domains"/>
    <property type="match status" value="1"/>
</dbReference>
<dbReference type="Gene3D" id="1.20.1720.10">
    <property type="entry name" value="Multidrug resistance protein D"/>
    <property type="match status" value="1"/>
</dbReference>
<dbReference type="CDD" id="cd17503">
    <property type="entry name" value="MFS_LmrB_MDR_like"/>
    <property type="match status" value="1"/>
</dbReference>
<feature type="transmembrane region" description="Helical" evidence="7">
    <location>
        <begin position="20"/>
        <end position="40"/>
    </location>
</feature>
<dbReference type="RefSeq" id="WP_175477894.1">
    <property type="nucleotide sequence ID" value="NZ_FOOG01000028.1"/>
</dbReference>
<dbReference type="AlphaFoldDB" id="A0A1I2Q1U3"/>
<dbReference type="Pfam" id="PF07690">
    <property type="entry name" value="MFS_1"/>
    <property type="match status" value="1"/>
</dbReference>
<evidence type="ECO:0000313" key="9">
    <source>
        <dbReference type="EMBL" id="SFG21880.1"/>
    </source>
</evidence>
<keyword evidence="5 7" id="KW-1133">Transmembrane helix</keyword>
<dbReference type="Proteomes" id="UP000198897">
    <property type="component" value="Unassembled WGS sequence"/>
</dbReference>
<keyword evidence="2" id="KW-0813">Transport</keyword>
<dbReference type="InterPro" id="IPR004638">
    <property type="entry name" value="EmrB-like"/>
</dbReference>
<keyword evidence="4 7" id="KW-0812">Transmembrane</keyword>
<dbReference type="InterPro" id="IPR036259">
    <property type="entry name" value="MFS_trans_sf"/>
</dbReference>
<feature type="transmembrane region" description="Helical" evidence="7">
    <location>
        <begin position="449"/>
        <end position="473"/>
    </location>
</feature>
<evidence type="ECO:0000256" key="1">
    <source>
        <dbReference type="ARBA" id="ARBA00004651"/>
    </source>
</evidence>
<feature type="transmembrane region" description="Helical" evidence="7">
    <location>
        <begin position="60"/>
        <end position="81"/>
    </location>
</feature>
<feature type="transmembrane region" description="Helical" evidence="7">
    <location>
        <begin position="150"/>
        <end position="168"/>
    </location>
</feature>
<evidence type="ECO:0000256" key="4">
    <source>
        <dbReference type="ARBA" id="ARBA00022692"/>
    </source>
</evidence>
<feature type="transmembrane region" description="Helical" evidence="7">
    <location>
        <begin position="88"/>
        <end position="106"/>
    </location>
</feature>
<evidence type="ECO:0000259" key="8">
    <source>
        <dbReference type="PROSITE" id="PS50850"/>
    </source>
</evidence>
<feature type="transmembrane region" description="Helical" evidence="7">
    <location>
        <begin position="275"/>
        <end position="300"/>
    </location>
</feature>
<feature type="transmembrane region" description="Helical" evidence="7">
    <location>
        <begin position="118"/>
        <end position="138"/>
    </location>
</feature>
<dbReference type="PRINTS" id="PR01036">
    <property type="entry name" value="TCRTETB"/>
</dbReference>
<evidence type="ECO:0000256" key="5">
    <source>
        <dbReference type="ARBA" id="ARBA00022989"/>
    </source>
</evidence>
<proteinExistence type="predicted"/>
<evidence type="ECO:0000256" key="6">
    <source>
        <dbReference type="ARBA" id="ARBA00023136"/>
    </source>
</evidence>
<name>A0A1I2Q1U3_9BACI</name>
<dbReference type="GO" id="GO:0005886">
    <property type="term" value="C:plasma membrane"/>
    <property type="evidence" value="ECO:0007669"/>
    <property type="project" value="UniProtKB-SubCell"/>
</dbReference>
<comment type="subcellular location">
    <subcellularLocation>
        <location evidence="1">Cell membrane</location>
        <topology evidence="1">Multi-pass membrane protein</topology>
    </subcellularLocation>
</comment>
<sequence length="495" mass="53089">MAEVNQQINQSKEGKPINRVAIMAVLLVSAFVAVLNQTLLNTALPNIMETLNVSASTSQWLMTGFMLVNGVMIPITAFLIGKFTTRNLFFTAMSLFTLGTLVAVVAPNFPVLLTGRLIQASGAGIMMPLMQTVLLMIFPVEKRGTVMGMAGLVIAFGPAIGPTLSGYLVEEYSWRVPFIVIIPVALASIAFGAFALKNVTKQTNPTIDTLSIILSTFGFGGLLYGLSSAGNDGWDSANVYLAVIIGAVSLTAFIIRQFRLETPILEFRVFGNKIYALAAVISMIVMMSMLGAELLLPIYMQTMRGFTAFESGLMLLPGAIVMGVMSPITGRIFDRIGARWLAIAGLTIITVTTFEFTNLTATTSYTFILVIYAIRMMGVSMVMMPVSTAGLNQLSVDWIPHGTAMNNTMRTIAGSIGTALLVTVMTNSAKDYAPSEGATPQEVMSNSMIHGINVAFMVATIIAIVGILLSLFIPSKPKKNDQQPVTDPEASLQTN</sequence>
<feature type="transmembrane region" description="Helical" evidence="7">
    <location>
        <begin position="306"/>
        <end position="328"/>
    </location>
</feature>
<dbReference type="PANTHER" id="PTHR42718:SF24">
    <property type="entry name" value="MAJOR FACILITATOR SUPERFAMILY (MFS) PROFILE DOMAIN-CONTAINING PROTEIN"/>
    <property type="match status" value="1"/>
</dbReference>
<feature type="transmembrane region" description="Helical" evidence="7">
    <location>
        <begin position="174"/>
        <end position="195"/>
    </location>
</feature>
<evidence type="ECO:0000256" key="3">
    <source>
        <dbReference type="ARBA" id="ARBA00022475"/>
    </source>
</evidence>
<dbReference type="PROSITE" id="PS50850">
    <property type="entry name" value="MFS"/>
    <property type="match status" value="1"/>
</dbReference>
<accession>A0A1I2Q1U3</accession>
<protein>
    <submittedName>
        <fullName evidence="9">Drug resistance transporter, EmrB/QacA subfamily</fullName>
    </submittedName>
</protein>